<name>A0A1G5GIF6_9BACT</name>
<dbReference type="PROSITE" id="PS00675">
    <property type="entry name" value="SIGMA54_INTERACT_1"/>
    <property type="match status" value="1"/>
</dbReference>
<dbReference type="GO" id="GO:0043565">
    <property type="term" value="F:sequence-specific DNA binding"/>
    <property type="evidence" value="ECO:0007669"/>
    <property type="project" value="InterPro"/>
</dbReference>
<dbReference type="Pfam" id="PF25601">
    <property type="entry name" value="AAA_lid_14"/>
    <property type="match status" value="1"/>
</dbReference>
<dbReference type="InterPro" id="IPR009057">
    <property type="entry name" value="Homeodomain-like_sf"/>
</dbReference>
<sequence>MAGCNLTEAEVGHGALGPVIPRLEESLKLGKTTRIKTEAVAAVCIPLQMDDDRSLILYAESKHTRGEFRKTLDAVNDELELVLSAEVRSALRLHEAQEVKRIRPQCQSPSTPAYYGELMQSILQQANQASVTDATILILGETGVGKELFARYIHEASGRDGAFIPVHLASMAESLFESELFGHEKGAFTGAVKQKTGFFEMANGGTLFIDEVGEIPLSLQVKLLRVLQDRKFTRVGGTREIHSKFRLVAATNRDLTKEVKEGRFREDLFYRLFVVPLTLPPLRKRGKDISYLARIFLDHFSKRYNKALPELSPGQLKGLESYPWPGNIRELKGVVERATILSDGETLEFMLQPAECSTGHGAPTGGECSHTLYDDLPTLKELQRRYLKHVLTLAEGNIARAEGILGVKRSTLYAQLKRFGLAKKRWDDAGR</sequence>
<evidence type="ECO:0000313" key="7">
    <source>
        <dbReference type="Proteomes" id="UP000198870"/>
    </source>
</evidence>
<keyword evidence="1" id="KW-0547">Nucleotide-binding</keyword>
<dbReference type="CDD" id="cd00009">
    <property type="entry name" value="AAA"/>
    <property type="match status" value="1"/>
</dbReference>
<dbReference type="PANTHER" id="PTHR32071:SF57">
    <property type="entry name" value="C4-DICARBOXYLATE TRANSPORT TRANSCRIPTIONAL REGULATORY PROTEIN DCTD"/>
    <property type="match status" value="1"/>
</dbReference>
<dbReference type="InterPro" id="IPR002078">
    <property type="entry name" value="Sigma_54_int"/>
</dbReference>
<dbReference type="PANTHER" id="PTHR32071">
    <property type="entry name" value="TRANSCRIPTIONAL REGULATORY PROTEIN"/>
    <property type="match status" value="1"/>
</dbReference>
<dbReference type="GO" id="GO:0005524">
    <property type="term" value="F:ATP binding"/>
    <property type="evidence" value="ECO:0007669"/>
    <property type="project" value="UniProtKB-KW"/>
</dbReference>
<protein>
    <submittedName>
        <fullName evidence="6">Two-component system, NtrC family, response regulator HydG</fullName>
    </submittedName>
</protein>
<dbReference type="Gene3D" id="1.10.10.60">
    <property type="entry name" value="Homeodomain-like"/>
    <property type="match status" value="1"/>
</dbReference>
<dbReference type="Proteomes" id="UP000198870">
    <property type="component" value="Unassembled WGS sequence"/>
</dbReference>
<dbReference type="PROSITE" id="PS50045">
    <property type="entry name" value="SIGMA54_INTERACT_4"/>
    <property type="match status" value="1"/>
</dbReference>
<dbReference type="EMBL" id="FMUX01000010">
    <property type="protein sequence ID" value="SCY51356.1"/>
    <property type="molecule type" value="Genomic_DNA"/>
</dbReference>
<dbReference type="SUPFAM" id="SSF46689">
    <property type="entry name" value="Homeodomain-like"/>
    <property type="match status" value="1"/>
</dbReference>
<dbReference type="Gene3D" id="1.10.8.60">
    <property type="match status" value="1"/>
</dbReference>
<evidence type="ECO:0000256" key="3">
    <source>
        <dbReference type="ARBA" id="ARBA00023015"/>
    </source>
</evidence>
<evidence type="ECO:0000256" key="2">
    <source>
        <dbReference type="ARBA" id="ARBA00022840"/>
    </source>
</evidence>
<dbReference type="STRING" id="419481.SAMN05216233_110191"/>
<evidence type="ECO:0000313" key="6">
    <source>
        <dbReference type="EMBL" id="SCY51356.1"/>
    </source>
</evidence>
<dbReference type="FunFam" id="3.40.50.300:FF:000006">
    <property type="entry name" value="DNA-binding transcriptional regulator NtrC"/>
    <property type="match status" value="1"/>
</dbReference>
<dbReference type="InterPro" id="IPR025943">
    <property type="entry name" value="Sigma_54_int_dom_ATP-bd_2"/>
</dbReference>
<dbReference type="InterPro" id="IPR025662">
    <property type="entry name" value="Sigma_54_int_dom_ATP-bd_1"/>
</dbReference>
<keyword evidence="2" id="KW-0067">ATP-binding</keyword>
<dbReference type="InterPro" id="IPR002197">
    <property type="entry name" value="HTH_Fis"/>
</dbReference>
<dbReference type="Gene3D" id="3.40.50.300">
    <property type="entry name" value="P-loop containing nucleotide triphosphate hydrolases"/>
    <property type="match status" value="1"/>
</dbReference>
<dbReference type="GO" id="GO:0006355">
    <property type="term" value="P:regulation of DNA-templated transcription"/>
    <property type="evidence" value="ECO:0007669"/>
    <property type="project" value="InterPro"/>
</dbReference>
<gene>
    <name evidence="6" type="ORF">SAMN05216233_110191</name>
</gene>
<dbReference type="PROSITE" id="PS00676">
    <property type="entry name" value="SIGMA54_INTERACT_2"/>
    <property type="match status" value="1"/>
</dbReference>
<dbReference type="OrthoDB" id="9803970at2"/>
<evidence type="ECO:0000256" key="1">
    <source>
        <dbReference type="ARBA" id="ARBA00022741"/>
    </source>
</evidence>
<dbReference type="Pfam" id="PF02954">
    <property type="entry name" value="HTH_8"/>
    <property type="match status" value="1"/>
</dbReference>
<dbReference type="SMART" id="SM00382">
    <property type="entry name" value="AAA"/>
    <property type="match status" value="1"/>
</dbReference>
<proteinExistence type="predicted"/>
<reference evidence="6 7" key="1">
    <citation type="submission" date="2016-10" db="EMBL/GenBank/DDBJ databases">
        <authorList>
            <person name="de Groot N.N."/>
        </authorList>
    </citation>
    <scope>NUCLEOTIDE SEQUENCE [LARGE SCALE GENOMIC DNA]</scope>
    <source>
        <strain evidence="6 7">AA1</strain>
    </source>
</reference>
<evidence type="ECO:0000256" key="4">
    <source>
        <dbReference type="ARBA" id="ARBA00023163"/>
    </source>
</evidence>
<keyword evidence="7" id="KW-1185">Reference proteome</keyword>
<feature type="domain" description="Sigma-54 factor interaction" evidence="5">
    <location>
        <begin position="119"/>
        <end position="340"/>
    </location>
</feature>
<dbReference type="RefSeq" id="WP_092211459.1">
    <property type="nucleotide sequence ID" value="NZ_FMUX01000010.1"/>
</dbReference>
<dbReference type="InterPro" id="IPR003593">
    <property type="entry name" value="AAA+_ATPase"/>
</dbReference>
<dbReference type="InterPro" id="IPR058031">
    <property type="entry name" value="AAA_lid_NorR"/>
</dbReference>
<dbReference type="AlphaFoldDB" id="A0A1G5GIF6"/>
<accession>A0A1G5GIF6</accession>
<evidence type="ECO:0000259" key="5">
    <source>
        <dbReference type="PROSITE" id="PS50045"/>
    </source>
</evidence>
<dbReference type="Pfam" id="PF00158">
    <property type="entry name" value="Sigma54_activat"/>
    <property type="match status" value="1"/>
</dbReference>
<organism evidence="6 7">
    <name type="scientific">Desulfoluna spongiiphila</name>
    <dbReference type="NCBI Taxonomy" id="419481"/>
    <lineage>
        <taxon>Bacteria</taxon>
        <taxon>Pseudomonadati</taxon>
        <taxon>Thermodesulfobacteriota</taxon>
        <taxon>Desulfobacteria</taxon>
        <taxon>Desulfobacterales</taxon>
        <taxon>Desulfolunaceae</taxon>
        <taxon>Desulfoluna</taxon>
    </lineage>
</organism>
<dbReference type="InterPro" id="IPR027417">
    <property type="entry name" value="P-loop_NTPase"/>
</dbReference>
<dbReference type="SUPFAM" id="SSF52540">
    <property type="entry name" value="P-loop containing nucleoside triphosphate hydrolases"/>
    <property type="match status" value="1"/>
</dbReference>
<keyword evidence="3" id="KW-0805">Transcription regulation</keyword>
<keyword evidence="4" id="KW-0804">Transcription</keyword>